<evidence type="ECO:0000313" key="3">
    <source>
        <dbReference type="Proteomes" id="UP000563524"/>
    </source>
</evidence>
<evidence type="ECO:0000256" key="1">
    <source>
        <dbReference type="SAM" id="MobiDB-lite"/>
    </source>
</evidence>
<feature type="region of interest" description="Disordered" evidence="1">
    <location>
        <begin position="71"/>
        <end position="90"/>
    </location>
</feature>
<comment type="caution">
    <text evidence="2">The sequence shown here is derived from an EMBL/GenBank/DDBJ whole genome shotgun (WGS) entry which is preliminary data.</text>
</comment>
<dbReference type="EMBL" id="JACHOB010000005">
    <property type="protein sequence ID" value="MBB4659720.1"/>
    <property type="molecule type" value="Genomic_DNA"/>
</dbReference>
<dbReference type="AlphaFoldDB" id="A0A840I6V0"/>
<sequence length="90" mass="10269">MQSPEEHFVEKWIAQHVTAEGYEGRSEHSRDYRADLLADAEKEGFSKAAIEAHIGKLDERLHDAVTTETEQVMMEEDERSGARSVELPKK</sequence>
<evidence type="ECO:0000313" key="2">
    <source>
        <dbReference type="EMBL" id="MBB4659720.1"/>
    </source>
</evidence>
<organism evidence="2 3">
    <name type="scientific">Parvularcula dongshanensis</name>
    <dbReference type="NCBI Taxonomy" id="1173995"/>
    <lineage>
        <taxon>Bacteria</taxon>
        <taxon>Pseudomonadati</taxon>
        <taxon>Pseudomonadota</taxon>
        <taxon>Alphaproteobacteria</taxon>
        <taxon>Parvularculales</taxon>
        <taxon>Parvularculaceae</taxon>
        <taxon>Parvularcula</taxon>
    </lineage>
</organism>
<accession>A0A840I6V0</accession>
<keyword evidence="3" id="KW-1185">Reference proteome</keyword>
<proteinExistence type="predicted"/>
<reference evidence="2 3" key="1">
    <citation type="submission" date="2020-08" db="EMBL/GenBank/DDBJ databases">
        <title>Genomic Encyclopedia of Type Strains, Phase IV (KMG-IV): sequencing the most valuable type-strain genomes for metagenomic binning, comparative biology and taxonomic classification.</title>
        <authorList>
            <person name="Goeker M."/>
        </authorList>
    </citation>
    <scope>NUCLEOTIDE SEQUENCE [LARGE SCALE GENOMIC DNA]</scope>
    <source>
        <strain evidence="2 3">DSM 102850</strain>
    </source>
</reference>
<dbReference type="RefSeq" id="WP_183818617.1">
    <property type="nucleotide sequence ID" value="NZ_JACHOB010000005.1"/>
</dbReference>
<name>A0A840I6V0_9PROT</name>
<evidence type="ECO:0008006" key="4">
    <source>
        <dbReference type="Google" id="ProtNLM"/>
    </source>
</evidence>
<protein>
    <recommendedName>
        <fullName evidence="4">DUF768 domain-containing protein</fullName>
    </recommendedName>
</protein>
<gene>
    <name evidence="2" type="ORF">GGQ59_002261</name>
</gene>
<dbReference type="Proteomes" id="UP000563524">
    <property type="component" value="Unassembled WGS sequence"/>
</dbReference>